<organism evidence="1 2">
    <name type="scientific">Bacillus badius</name>
    <dbReference type="NCBI Taxonomy" id="1455"/>
    <lineage>
        <taxon>Bacteria</taxon>
        <taxon>Bacillati</taxon>
        <taxon>Bacillota</taxon>
        <taxon>Bacilli</taxon>
        <taxon>Bacillales</taxon>
        <taxon>Bacillaceae</taxon>
        <taxon>Pseudobacillus</taxon>
    </lineage>
</organism>
<accession>A0ABR5AWF6</accession>
<reference evidence="1 2" key="1">
    <citation type="submission" date="2015-01" db="EMBL/GenBank/DDBJ databases">
        <title>Genome Assembly of Bacillus badius MTCC 1458.</title>
        <authorList>
            <person name="Verma A."/>
            <person name="Khatri I."/>
            <person name="Mual P."/>
            <person name="Subramanian S."/>
            <person name="Krishnamurthi S."/>
        </authorList>
    </citation>
    <scope>NUCLEOTIDE SEQUENCE [LARGE SCALE GENOMIC DNA]</scope>
    <source>
        <strain evidence="1 2">MTCC 1458</strain>
    </source>
</reference>
<name>A0ABR5AWF6_BACBA</name>
<dbReference type="Proteomes" id="UP000031982">
    <property type="component" value="Unassembled WGS sequence"/>
</dbReference>
<keyword evidence="2" id="KW-1185">Reference proteome</keyword>
<protein>
    <submittedName>
        <fullName evidence="1">Uncharacterized protein</fullName>
    </submittedName>
</protein>
<dbReference type="EMBL" id="JXLP01000005">
    <property type="protein sequence ID" value="KIL79082.1"/>
    <property type="molecule type" value="Genomic_DNA"/>
</dbReference>
<comment type="caution">
    <text evidence="1">The sequence shown here is derived from an EMBL/GenBank/DDBJ whole genome shotgun (WGS) entry which is preliminary data.</text>
</comment>
<sequence>MFLVSVKDRIDRRKKIRGYSGDFKLKTGGEKGRIFLCLFRMKAAIALESFGQNEDLSVLEKEKGPNQKVIFRSFWTGPSLRRN</sequence>
<gene>
    <name evidence="1" type="ORF">SD77_3883</name>
</gene>
<evidence type="ECO:0000313" key="2">
    <source>
        <dbReference type="Proteomes" id="UP000031982"/>
    </source>
</evidence>
<evidence type="ECO:0000313" key="1">
    <source>
        <dbReference type="EMBL" id="KIL79082.1"/>
    </source>
</evidence>
<proteinExistence type="predicted"/>